<feature type="transmembrane region" description="Helical" evidence="9">
    <location>
        <begin position="237"/>
        <end position="266"/>
    </location>
</feature>
<evidence type="ECO:0000256" key="2">
    <source>
        <dbReference type="ARBA" id="ARBA00022448"/>
    </source>
</evidence>
<evidence type="ECO:0000313" key="10">
    <source>
        <dbReference type="EMBL" id="SPH20853.1"/>
    </source>
</evidence>
<dbReference type="EMBL" id="OMOR01000001">
    <property type="protein sequence ID" value="SPH20853.1"/>
    <property type="molecule type" value="Genomic_DNA"/>
</dbReference>
<evidence type="ECO:0000256" key="5">
    <source>
        <dbReference type="ARBA" id="ARBA00022692"/>
    </source>
</evidence>
<sequence length="347" mass="34351">MLLENLPFDLPVQSVHVIFGVVLGLVFGVAAQISKFCLRRAVAGDTGADASAGAVWMMALAAAIGGFAVAQSLGWVALEDHRLLSSSVPVLAIIVGGLAFGAGMVLTRGCMSRLTVLSASGNLRALTVILVFAIVAHATLKGVFAPMRVALGAVQQDFGIASLAQIPGFAPVVAVLLAVGAIVLGRRSGTSALVLGLGAVIGGVAVAGWAGTSVLLLDDFDPLPVQSAAFTLPWADTLFWTIASSAIPAGFGTGLIAGVFLGSFACAVLRSEFALESFEAPAQTLRYGAGGALMGVGGVLAGGCTIGAGLSGSATLSVAALLALGAIITGAIATQSLLQARGAAVAA</sequence>
<evidence type="ECO:0000256" key="3">
    <source>
        <dbReference type="ARBA" id="ARBA00022475"/>
    </source>
</evidence>
<dbReference type="PANTHER" id="PTHR30574:SF1">
    <property type="entry name" value="SULPHUR TRANSPORT DOMAIN-CONTAINING PROTEIN"/>
    <property type="match status" value="1"/>
</dbReference>
<feature type="transmembrane region" description="Helical" evidence="9">
    <location>
        <begin position="54"/>
        <end position="78"/>
    </location>
</feature>
<keyword evidence="2" id="KW-0813">Transport</keyword>
<evidence type="ECO:0000256" key="6">
    <source>
        <dbReference type="ARBA" id="ARBA00022989"/>
    </source>
</evidence>
<feature type="transmembrane region" description="Helical" evidence="9">
    <location>
        <begin position="123"/>
        <end position="144"/>
    </location>
</feature>
<protein>
    <submittedName>
        <fullName evidence="10">Uncharacterized protein</fullName>
    </submittedName>
</protein>
<name>A0A2R8BCW7_9RHOB</name>
<dbReference type="RefSeq" id="WP_108828004.1">
    <property type="nucleotide sequence ID" value="NZ_OMOR01000001.1"/>
</dbReference>
<evidence type="ECO:0000256" key="7">
    <source>
        <dbReference type="ARBA" id="ARBA00023136"/>
    </source>
</evidence>
<evidence type="ECO:0000256" key="1">
    <source>
        <dbReference type="ARBA" id="ARBA00004429"/>
    </source>
</evidence>
<organism evidence="10 11">
    <name type="scientific">Ascidiaceihabitans donghaensis</name>
    <dbReference type="NCBI Taxonomy" id="1510460"/>
    <lineage>
        <taxon>Bacteria</taxon>
        <taxon>Pseudomonadati</taxon>
        <taxon>Pseudomonadota</taxon>
        <taxon>Alphaproteobacteria</taxon>
        <taxon>Rhodobacterales</taxon>
        <taxon>Paracoccaceae</taxon>
        <taxon>Ascidiaceihabitans</taxon>
    </lineage>
</organism>
<reference evidence="10 11" key="1">
    <citation type="submission" date="2018-03" db="EMBL/GenBank/DDBJ databases">
        <authorList>
            <person name="Keele B.F."/>
        </authorList>
    </citation>
    <scope>NUCLEOTIDE SEQUENCE [LARGE SCALE GENOMIC DNA]</scope>
    <source>
        <strain evidence="10 11">CECT 8599</strain>
    </source>
</reference>
<evidence type="ECO:0000256" key="9">
    <source>
        <dbReference type="SAM" id="Phobius"/>
    </source>
</evidence>
<dbReference type="GO" id="GO:0005886">
    <property type="term" value="C:plasma membrane"/>
    <property type="evidence" value="ECO:0007669"/>
    <property type="project" value="UniProtKB-SubCell"/>
</dbReference>
<evidence type="ECO:0000313" key="11">
    <source>
        <dbReference type="Proteomes" id="UP000244880"/>
    </source>
</evidence>
<keyword evidence="3" id="KW-1003">Cell membrane</keyword>
<feature type="transmembrane region" description="Helical" evidence="9">
    <location>
        <begin position="287"/>
        <end position="308"/>
    </location>
</feature>
<dbReference type="AlphaFoldDB" id="A0A2R8BCW7"/>
<comment type="similarity">
    <text evidence="8">Belongs to the TsuA/YedE (TC 9.B.102) family.</text>
</comment>
<feature type="transmembrane region" description="Helical" evidence="9">
    <location>
        <begin position="164"/>
        <end position="185"/>
    </location>
</feature>
<feature type="transmembrane region" description="Helical" evidence="9">
    <location>
        <begin position="12"/>
        <end position="33"/>
    </location>
</feature>
<keyword evidence="4" id="KW-0997">Cell inner membrane</keyword>
<keyword evidence="6 9" id="KW-1133">Transmembrane helix</keyword>
<keyword evidence="11" id="KW-1185">Reference proteome</keyword>
<keyword evidence="5 9" id="KW-0812">Transmembrane</keyword>
<dbReference type="OrthoDB" id="5342349at2"/>
<feature type="transmembrane region" description="Helical" evidence="9">
    <location>
        <begin position="314"/>
        <end position="333"/>
    </location>
</feature>
<evidence type="ECO:0000256" key="4">
    <source>
        <dbReference type="ARBA" id="ARBA00022519"/>
    </source>
</evidence>
<gene>
    <name evidence="10" type="ORF">ASD8599_01595</name>
</gene>
<proteinExistence type="inferred from homology"/>
<comment type="subcellular location">
    <subcellularLocation>
        <location evidence="1">Cell inner membrane</location>
        <topology evidence="1">Multi-pass membrane protein</topology>
    </subcellularLocation>
</comment>
<dbReference type="Pfam" id="PF04143">
    <property type="entry name" value="Sulf_transp"/>
    <property type="match status" value="1"/>
</dbReference>
<keyword evidence="7 9" id="KW-0472">Membrane</keyword>
<feature type="transmembrane region" description="Helical" evidence="9">
    <location>
        <begin position="90"/>
        <end position="111"/>
    </location>
</feature>
<accession>A0A2R8BCW7</accession>
<dbReference type="PANTHER" id="PTHR30574">
    <property type="entry name" value="INNER MEMBRANE PROTEIN YEDE"/>
    <property type="match status" value="1"/>
</dbReference>
<dbReference type="InterPro" id="IPR007272">
    <property type="entry name" value="Sulf_transp_TsuA/YedE"/>
</dbReference>
<evidence type="ECO:0000256" key="8">
    <source>
        <dbReference type="ARBA" id="ARBA00035655"/>
    </source>
</evidence>
<dbReference type="Proteomes" id="UP000244880">
    <property type="component" value="Unassembled WGS sequence"/>
</dbReference>
<feature type="transmembrane region" description="Helical" evidence="9">
    <location>
        <begin position="192"/>
        <end position="217"/>
    </location>
</feature>